<dbReference type="Pfam" id="PF10720">
    <property type="entry name" value="DUF2515"/>
    <property type="match status" value="1"/>
</dbReference>
<keyword evidence="3" id="KW-1185">Reference proteome</keyword>
<dbReference type="AlphaFoldDB" id="A0A1Q8ZMF4"/>
<reference evidence="2 3" key="1">
    <citation type="submission" date="2016-09" db="EMBL/GenBank/DDBJ databases">
        <title>Rhizobium oryziradicis sp. nov., isolated from the root of rice.</title>
        <authorList>
            <person name="Zhao J."/>
            <person name="Zhang X."/>
        </authorList>
    </citation>
    <scope>NUCLEOTIDE SEQUENCE [LARGE SCALE GENOMIC DNA]</scope>
    <source>
        <strain evidence="2 3">N19</strain>
    </source>
</reference>
<protein>
    <submittedName>
        <fullName evidence="2">Uncharacterized protein</fullName>
    </submittedName>
</protein>
<feature type="compositionally biased region" description="Polar residues" evidence="1">
    <location>
        <begin position="1"/>
        <end position="13"/>
    </location>
</feature>
<dbReference type="OrthoDB" id="8410115at2"/>
<name>A0A1Q8ZMF4_9HYPH</name>
<dbReference type="InterPro" id="IPR019658">
    <property type="entry name" value="DUF2515"/>
</dbReference>
<dbReference type="Proteomes" id="UP000186894">
    <property type="component" value="Unassembled WGS sequence"/>
</dbReference>
<dbReference type="EMBL" id="MKIM01000028">
    <property type="protein sequence ID" value="OLP43059.1"/>
    <property type="molecule type" value="Genomic_DNA"/>
</dbReference>
<sequence length="281" mass="31311">MTSQSNQQPTVSASELKRAEAGAEKDAAPGNVSETCQACIAADCKKKIEEIEKKTKSITDIQDPIERNKAITAAYKNLFAENPQNRWIKLASIVSSQVGCSLNDAKSWRDGLQYGADGGPAFGYEIASNMYDALGEGNRNIFQSIYPMAVYQARYGYEDMKKCYAALGKQIPKRVNEAFESLESGNLKDAADALGNYEQREIVPPLYEKYNGTFSVVEAGNSVYKNLPWNSGKNIYDIPVSYNCGAPNPVPFNSPISNTNRRVDYYQSLMQRLTDIEKWKW</sequence>
<comment type="caution">
    <text evidence="2">The sequence shown here is derived from an EMBL/GenBank/DDBJ whole genome shotgun (WGS) entry which is preliminary data.</text>
</comment>
<evidence type="ECO:0000256" key="1">
    <source>
        <dbReference type="SAM" id="MobiDB-lite"/>
    </source>
</evidence>
<organism evidence="2 3">
    <name type="scientific">Rhizobium oryziradicis</name>
    <dbReference type="NCBI Taxonomy" id="1867956"/>
    <lineage>
        <taxon>Bacteria</taxon>
        <taxon>Pseudomonadati</taxon>
        <taxon>Pseudomonadota</taxon>
        <taxon>Alphaproteobacteria</taxon>
        <taxon>Hyphomicrobiales</taxon>
        <taxon>Rhizobiaceae</taxon>
        <taxon>Rhizobium/Agrobacterium group</taxon>
        <taxon>Rhizobium</taxon>
    </lineage>
</organism>
<evidence type="ECO:0000313" key="3">
    <source>
        <dbReference type="Proteomes" id="UP000186894"/>
    </source>
</evidence>
<feature type="region of interest" description="Disordered" evidence="1">
    <location>
        <begin position="1"/>
        <end position="29"/>
    </location>
</feature>
<dbReference type="STRING" id="1867956.BJF95_19145"/>
<feature type="compositionally biased region" description="Basic and acidic residues" evidence="1">
    <location>
        <begin position="15"/>
        <end position="27"/>
    </location>
</feature>
<gene>
    <name evidence="2" type="ORF">BJF95_19145</name>
</gene>
<accession>A0A1Q8ZMF4</accession>
<proteinExistence type="predicted"/>
<dbReference type="RefSeq" id="WP_075640388.1">
    <property type="nucleotide sequence ID" value="NZ_MKIM01000028.1"/>
</dbReference>
<evidence type="ECO:0000313" key="2">
    <source>
        <dbReference type="EMBL" id="OLP43059.1"/>
    </source>
</evidence>